<dbReference type="EMBL" id="CAJNOK010011561">
    <property type="protein sequence ID" value="CAF1142942.1"/>
    <property type="molecule type" value="Genomic_DNA"/>
</dbReference>
<sequence length="74" mass="8882">MIWNDCDNDSTILHPWQVLMIVTTNDYHTTDTINKVYRFDKSVYKKLINPPQNLIGNLFNKQRIENTYDELHKI</sequence>
<evidence type="ECO:0000313" key="2">
    <source>
        <dbReference type="EMBL" id="CAF1142942.1"/>
    </source>
</evidence>
<dbReference type="AlphaFoldDB" id="A0A814Q5Z4"/>
<dbReference type="Proteomes" id="UP000677228">
    <property type="component" value="Unassembled WGS sequence"/>
</dbReference>
<dbReference type="EMBL" id="CAJOBA010027435">
    <property type="protein sequence ID" value="CAF3941075.1"/>
    <property type="molecule type" value="Genomic_DNA"/>
</dbReference>
<keyword evidence="5" id="KW-1185">Reference proteome</keyword>
<evidence type="ECO:0000313" key="1">
    <source>
        <dbReference type="EMBL" id="CAF1115934.1"/>
    </source>
</evidence>
<dbReference type="Proteomes" id="UP000681722">
    <property type="component" value="Unassembled WGS sequence"/>
</dbReference>
<evidence type="ECO:0000313" key="4">
    <source>
        <dbReference type="EMBL" id="CAF3941075.1"/>
    </source>
</evidence>
<gene>
    <name evidence="1" type="ORF">GPM918_LOCUS19455</name>
    <name evidence="2" type="ORF">OVA965_LOCUS21220</name>
    <name evidence="3" type="ORF">SRO942_LOCUS19452</name>
    <name evidence="4" type="ORF">TMI583_LOCUS21815</name>
</gene>
<reference evidence="1" key="1">
    <citation type="submission" date="2021-02" db="EMBL/GenBank/DDBJ databases">
        <authorList>
            <person name="Nowell W R."/>
        </authorList>
    </citation>
    <scope>NUCLEOTIDE SEQUENCE</scope>
</reference>
<accession>A0A814Q5Z4</accession>
<evidence type="ECO:0000313" key="3">
    <source>
        <dbReference type="EMBL" id="CAF3879824.1"/>
    </source>
</evidence>
<comment type="caution">
    <text evidence="1">The sequence shown here is derived from an EMBL/GenBank/DDBJ whole genome shotgun (WGS) entry which is preliminary data.</text>
</comment>
<protein>
    <submittedName>
        <fullName evidence="1">Uncharacterized protein</fullName>
    </submittedName>
</protein>
<organism evidence="1 5">
    <name type="scientific">Didymodactylos carnosus</name>
    <dbReference type="NCBI Taxonomy" id="1234261"/>
    <lineage>
        <taxon>Eukaryota</taxon>
        <taxon>Metazoa</taxon>
        <taxon>Spiralia</taxon>
        <taxon>Gnathifera</taxon>
        <taxon>Rotifera</taxon>
        <taxon>Eurotatoria</taxon>
        <taxon>Bdelloidea</taxon>
        <taxon>Philodinida</taxon>
        <taxon>Philodinidae</taxon>
        <taxon>Didymodactylos</taxon>
    </lineage>
</organism>
<dbReference type="EMBL" id="CAJOBC010005906">
    <property type="protein sequence ID" value="CAF3879824.1"/>
    <property type="molecule type" value="Genomic_DNA"/>
</dbReference>
<dbReference type="EMBL" id="CAJNOQ010005906">
    <property type="protein sequence ID" value="CAF1115934.1"/>
    <property type="molecule type" value="Genomic_DNA"/>
</dbReference>
<dbReference type="Proteomes" id="UP000682733">
    <property type="component" value="Unassembled WGS sequence"/>
</dbReference>
<dbReference type="Proteomes" id="UP000663829">
    <property type="component" value="Unassembled WGS sequence"/>
</dbReference>
<proteinExistence type="predicted"/>
<evidence type="ECO:0000313" key="5">
    <source>
        <dbReference type="Proteomes" id="UP000663829"/>
    </source>
</evidence>
<name>A0A814Q5Z4_9BILA</name>